<dbReference type="AlphaFoldDB" id="A0AAU9JDL3"/>
<proteinExistence type="predicted"/>
<dbReference type="EMBL" id="CAJZBQ010000032">
    <property type="protein sequence ID" value="CAG9322413.1"/>
    <property type="molecule type" value="Genomic_DNA"/>
</dbReference>
<reference evidence="1" key="1">
    <citation type="submission" date="2021-09" db="EMBL/GenBank/DDBJ databases">
        <authorList>
            <consortium name="AG Swart"/>
            <person name="Singh M."/>
            <person name="Singh A."/>
            <person name="Seah K."/>
            <person name="Emmerich C."/>
        </authorList>
    </citation>
    <scope>NUCLEOTIDE SEQUENCE</scope>
    <source>
        <strain evidence="1">ATCC30299</strain>
    </source>
</reference>
<evidence type="ECO:0000313" key="1">
    <source>
        <dbReference type="EMBL" id="CAG9322413.1"/>
    </source>
</evidence>
<sequence>MDITGQQAYELSEFSKKILSQRLNLINFRARDPSPVMKIRDMHQPCRGEIKKIQGSIPSIKKWENDDFMNSTCIQVKLYKG</sequence>
<name>A0AAU9JDL3_9CILI</name>
<dbReference type="Proteomes" id="UP001162131">
    <property type="component" value="Unassembled WGS sequence"/>
</dbReference>
<evidence type="ECO:0000313" key="2">
    <source>
        <dbReference type="Proteomes" id="UP001162131"/>
    </source>
</evidence>
<accession>A0AAU9JDL3</accession>
<keyword evidence="2" id="KW-1185">Reference proteome</keyword>
<gene>
    <name evidence="1" type="ORF">BSTOLATCC_MIC31546</name>
</gene>
<comment type="caution">
    <text evidence="1">The sequence shown here is derived from an EMBL/GenBank/DDBJ whole genome shotgun (WGS) entry which is preliminary data.</text>
</comment>
<organism evidence="1 2">
    <name type="scientific">Blepharisma stoltei</name>
    <dbReference type="NCBI Taxonomy" id="1481888"/>
    <lineage>
        <taxon>Eukaryota</taxon>
        <taxon>Sar</taxon>
        <taxon>Alveolata</taxon>
        <taxon>Ciliophora</taxon>
        <taxon>Postciliodesmatophora</taxon>
        <taxon>Heterotrichea</taxon>
        <taxon>Heterotrichida</taxon>
        <taxon>Blepharismidae</taxon>
        <taxon>Blepharisma</taxon>
    </lineage>
</organism>
<protein>
    <submittedName>
        <fullName evidence="1">Uncharacterized protein</fullName>
    </submittedName>
</protein>